<name>A0A931BNH3_9HYPH</name>
<feature type="transmembrane region" description="Helical" evidence="1">
    <location>
        <begin position="171"/>
        <end position="190"/>
    </location>
</feature>
<evidence type="ECO:0000313" key="4">
    <source>
        <dbReference type="Proteomes" id="UP000599312"/>
    </source>
</evidence>
<evidence type="ECO:0000259" key="2">
    <source>
        <dbReference type="Pfam" id="PF02517"/>
    </source>
</evidence>
<evidence type="ECO:0000256" key="1">
    <source>
        <dbReference type="SAM" id="Phobius"/>
    </source>
</evidence>
<dbReference type="Pfam" id="PF02517">
    <property type="entry name" value="Rce1-like"/>
    <property type="match status" value="1"/>
</dbReference>
<keyword evidence="3" id="KW-0378">Hydrolase</keyword>
<dbReference type="GO" id="GO:0004175">
    <property type="term" value="F:endopeptidase activity"/>
    <property type="evidence" value="ECO:0007669"/>
    <property type="project" value="UniProtKB-ARBA"/>
</dbReference>
<feature type="transmembrane region" description="Helical" evidence="1">
    <location>
        <begin position="90"/>
        <end position="118"/>
    </location>
</feature>
<dbReference type="EMBL" id="JADQDO010000002">
    <property type="protein sequence ID" value="MBF9233188.1"/>
    <property type="molecule type" value="Genomic_DNA"/>
</dbReference>
<feature type="domain" description="CAAX prenyl protease 2/Lysostaphin resistance protein A-like" evidence="2">
    <location>
        <begin position="133"/>
        <end position="237"/>
    </location>
</feature>
<comment type="caution">
    <text evidence="3">The sequence shown here is derived from an EMBL/GenBank/DDBJ whole genome shotgun (WGS) entry which is preliminary data.</text>
</comment>
<keyword evidence="3" id="KW-0645">Protease</keyword>
<keyword evidence="4" id="KW-1185">Reference proteome</keyword>
<organism evidence="3 4">
    <name type="scientific">Microvirga alba</name>
    <dbReference type="NCBI Taxonomy" id="2791025"/>
    <lineage>
        <taxon>Bacteria</taxon>
        <taxon>Pseudomonadati</taxon>
        <taxon>Pseudomonadota</taxon>
        <taxon>Alphaproteobacteria</taxon>
        <taxon>Hyphomicrobiales</taxon>
        <taxon>Methylobacteriaceae</taxon>
        <taxon>Microvirga</taxon>
    </lineage>
</organism>
<dbReference type="InterPro" id="IPR003675">
    <property type="entry name" value="Rce1/LyrA-like_dom"/>
</dbReference>
<sequence>MTFARPFFTLSGLGLLGVLAMIPVLERAVAQLRQLPNGPQMPDAALTAILLVQPTLFLLVAVALGVALAEKAGLTSLLLRRLRGRAISGAGAWAATLLVAIAAATAVAAADLILRHLFPASLAGLPRLDDATLSVVGLLYGGITEELMMRFGLMTLLLWLGIRLAGNRNPFIVWLAILLSALAFAAGHLPALTGMGPPDTVLIVRTLGLNAALGLIYGWLYAYRSLEHAMLAHAASHVVFWAVTPLLVALGL</sequence>
<dbReference type="GO" id="GO:0080120">
    <property type="term" value="P:CAAX-box protein maturation"/>
    <property type="evidence" value="ECO:0007669"/>
    <property type="project" value="UniProtKB-ARBA"/>
</dbReference>
<feature type="transmembrane region" description="Helical" evidence="1">
    <location>
        <begin position="230"/>
        <end position="250"/>
    </location>
</feature>
<evidence type="ECO:0000313" key="3">
    <source>
        <dbReference type="EMBL" id="MBF9233188.1"/>
    </source>
</evidence>
<dbReference type="RefSeq" id="WP_196271151.1">
    <property type="nucleotide sequence ID" value="NZ_JADQDO010000002.1"/>
</dbReference>
<proteinExistence type="predicted"/>
<keyword evidence="1" id="KW-0812">Transmembrane</keyword>
<dbReference type="GO" id="GO:0008237">
    <property type="term" value="F:metallopeptidase activity"/>
    <property type="evidence" value="ECO:0007669"/>
    <property type="project" value="UniProtKB-KW"/>
</dbReference>
<reference evidence="3" key="1">
    <citation type="submission" date="2020-11" db="EMBL/GenBank/DDBJ databases">
        <authorList>
            <person name="Kim M.K."/>
        </authorList>
    </citation>
    <scope>NUCLEOTIDE SEQUENCE</scope>
    <source>
        <strain evidence="3">BT350</strain>
    </source>
</reference>
<protein>
    <submittedName>
        <fullName evidence="3">CPBP family intramembrane metalloprotease</fullName>
    </submittedName>
</protein>
<keyword evidence="1" id="KW-0472">Membrane</keyword>
<keyword evidence="3" id="KW-0482">Metalloprotease</keyword>
<keyword evidence="1" id="KW-1133">Transmembrane helix</keyword>
<dbReference type="AlphaFoldDB" id="A0A931BNH3"/>
<feature type="transmembrane region" description="Helical" evidence="1">
    <location>
        <begin position="202"/>
        <end position="223"/>
    </location>
</feature>
<feature type="transmembrane region" description="Helical" evidence="1">
    <location>
        <begin position="138"/>
        <end position="159"/>
    </location>
</feature>
<gene>
    <name evidence="3" type="ORF">I2H38_07310</name>
</gene>
<feature type="transmembrane region" description="Helical" evidence="1">
    <location>
        <begin position="44"/>
        <end position="69"/>
    </location>
</feature>
<accession>A0A931BNH3</accession>
<dbReference type="Proteomes" id="UP000599312">
    <property type="component" value="Unassembled WGS sequence"/>
</dbReference>